<dbReference type="SMART" id="SM00829">
    <property type="entry name" value="PKS_ER"/>
    <property type="match status" value="1"/>
</dbReference>
<dbReference type="Pfam" id="PF08240">
    <property type="entry name" value="ADH_N"/>
    <property type="match status" value="1"/>
</dbReference>
<dbReference type="RefSeq" id="WP_379152567.1">
    <property type="nucleotide sequence ID" value="NZ_JBHSRJ010000004.1"/>
</dbReference>
<dbReference type="InterPro" id="IPR011032">
    <property type="entry name" value="GroES-like_sf"/>
</dbReference>
<dbReference type="SUPFAM" id="SSF51735">
    <property type="entry name" value="NAD(P)-binding Rossmann-fold domains"/>
    <property type="match status" value="1"/>
</dbReference>
<keyword evidence="3" id="KW-1185">Reference proteome</keyword>
<dbReference type="InterPro" id="IPR036291">
    <property type="entry name" value="NAD(P)-bd_dom_sf"/>
</dbReference>
<protein>
    <submittedName>
        <fullName evidence="2">Zinc-binding dehydrogenase</fullName>
    </submittedName>
</protein>
<reference evidence="3" key="1">
    <citation type="journal article" date="2019" name="Int. J. Syst. Evol. Microbiol.">
        <title>The Global Catalogue of Microorganisms (GCM) 10K type strain sequencing project: providing services to taxonomists for standard genome sequencing and annotation.</title>
        <authorList>
            <consortium name="The Broad Institute Genomics Platform"/>
            <consortium name="The Broad Institute Genome Sequencing Center for Infectious Disease"/>
            <person name="Wu L."/>
            <person name="Ma J."/>
        </authorList>
    </citation>
    <scope>NUCLEOTIDE SEQUENCE [LARGE SCALE GENOMIC DNA]</scope>
    <source>
        <strain evidence="3">CCUG 54522</strain>
    </source>
</reference>
<dbReference type="PANTHER" id="PTHR43677:SF4">
    <property type="entry name" value="QUINONE OXIDOREDUCTASE-LIKE PROTEIN 2"/>
    <property type="match status" value="1"/>
</dbReference>
<dbReference type="Gene3D" id="3.40.50.720">
    <property type="entry name" value="NAD(P)-binding Rossmann-like Domain"/>
    <property type="match status" value="1"/>
</dbReference>
<comment type="caution">
    <text evidence="2">The sequence shown here is derived from an EMBL/GenBank/DDBJ whole genome shotgun (WGS) entry which is preliminary data.</text>
</comment>
<dbReference type="PANTHER" id="PTHR43677">
    <property type="entry name" value="SHORT-CHAIN DEHYDROGENASE/REDUCTASE"/>
    <property type="match status" value="1"/>
</dbReference>
<dbReference type="InterPro" id="IPR051397">
    <property type="entry name" value="Zn-ADH-like_protein"/>
</dbReference>
<dbReference type="Pfam" id="PF00107">
    <property type="entry name" value="ADH_zinc_N"/>
    <property type="match status" value="1"/>
</dbReference>
<accession>A0ABW1LHD2</accession>
<dbReference type="EMBL" id="JBHSRJ010000004">
    <property type="protein sequence ID" value="MFC6042941.1"/>
    <property type="molecule type" value="Genomic_DNA"/>
</dbReference>
<dbReference type="Gene3D" id="3.90.180.10">
    <property type="entry name" value="Medium-chain alcohol dehydrogenases, catalytic domain"/>
    <property type="match status" value="1"/>
</dbReference>
<dbReference type="Proteomes" id="UP001596135">
    <property type="component" value="Unassembled WGS sequence"/>
</dbReference>
<feature type="domain" description="Enoyl reductase (ER)" evidence="1">
    <location>
        <begin position="10"/>
        <end position="338"/>
    </location>
</feature>
<gene>
    <name evidence="2" type="ORF">ACFPYL_07640</name>
</gene>
<dbReference type="SUPFAM" id="SSF50129">
    <property type="entry name" value="GroES-like"/>
    <property type="match status" value="1"/>
</dbReference>
<evidence type="ECO:0000313" key="2">
    <source>
        <dbReference type="EMBL" id="MFC6042941.1"/>
    </source>
</evidence>
<dbReference type="InterPro" id="IPR013154">
    <property type="entry name" value="ADH-like_N"/>
</dbReference>
<evidence type="ECO:0000313" key="3">
    <source>
        <dbReference type="Proteomes" id="UP001596135"/>
    </source>
</evidence>
<evidence type="ECO:0000259" key="1">
    <source>
        <dbReference type="SMART" id="SM00829"/>
    </source>
</evidence>
<sequence>MRAVRVVRHGEPTEAIEVRDDVEVPEPGPGQVRVAVSAASLNFGDIARCRGGVAAVMAQPPFTLGMDLAGVVEAAGDGAEEWLGRRVVGIAPQSLGGLAEQALAGSVFEAPPELDDAEAAAFTLPFHVGHLALHERARLQAGETVVVRGGASAVGTAAIQLAVAAGARVVAIAGGAEKAQLCRDLGAEVAIDHTSEDVFDAVMDATGDRGAEVIFDPIGGEQTETMWTCGALGGRYLAVGFNDDPESGLTGRPLRKLSMANMSVLGVLLAYLDTPRDFRRFGINAFSPTDGQRVHAALLELVAADSIRPVVGRRIVLDDVAAALEDHAARRTSGRTVVTISPTNDGESA</sequence>
<dbReference type="InterPro" id="IPR013149">
    <property type="entry name" value="ADH-like_C"/>
</dbReference>
<organism evidence="2 3">
    <name type="scientific">Nocardioides hankookensis</name>
    <dbReference type="NCBI Taxonomy" id="443157"/>
    <lineage>
        <taxon>Bacteria</taxon>
        <taxon>Bacillati</taxon>
        <taxon>Actinomycetota</taxon>
        <taxon>Actinomycetes</taxon>
        <taxon>Propionibacteriales</taxon>
        <taxon>Nocardioidaceae</taxon>
        <taxon>Nocardioides</taxon>
    </lineage>
</organism>
<name>A0ABW1LHD2_9ACTN</name>
<dbReference type="InterPro" id="IPR020843">
    <property type="entry name" value="ER"/>
</dbReference>
<proteinExistence type="predicted"/>